<sequence>MDSQSPISIAIIGAGIAGITLAIALSEHNPNLHLTIYESRLRFSEISAGVGFGPNAIQGMNLISPKIAEAYESVKTSNLWPEKSNVWYDIRWGDGPKAGELIEEVKSEKGFTHCNASRAQFLAKLVELIPKSVEVRFGKRIIDVAEDEDDEQGRLRVRFEDGTDAYANGVVGCDGIRSACRRILLGDDDPCANAVYSGKYAYRKVVDMKKAVQAVGTEVENRQMYLGHGGHLLTFPIRGGKALNMVAFKDAGKTRWIQRQWVVPSSQEAILKDFAGFGEKPMKLLKLIEDPEKWALFDTLAAPTYAKDAFCILGDAAHATTPHLGAGAGLAIEDVHLLSGLMIPELLKSPGDIKYAFRVFDETRRPRCKDLIAKSRKQGQLLDLQKKGGGEMTEEELRRCVEVNQKWLWEVDLKGMLDRAVVLMKSCKEAKQLY</sequence>
<keyword evidence="2" id="KW-0274">FAD</keyword>
<dbReference type="InterPro" id="IPR002938">
    <property type="entry name" value="FAD-bd"/>
</dbReference>
<feature type="transmembrane region" description="Helical" evidence="4">
    <location>
        <begin position="7"/>
        <end position="25"/>
    </location>
</feature>
<evidence type="ECO:0000313" key="7">
    <source>
        <dbReference type="Proteomes" id="UP000566819"/>
    </source>
</evidence>
<dbReference type="Gene3D" id="3.50.50.60">
    <property type="entry name" value="FAD/NAD(P)-binding domain"/>
    <property type="match status" value="1"/>
</dbReference>
<keyword evidence="3" id="KW-0560">Oxidoreductase</keyword>
<accession>A0A8H4REM5</accession>
<keyword evidence="4" id="KW-0472">Membrane</keyword>
<dbReference type="OrthoDB" id="417877at2759"/>
<comment type="caution">
    <text evidence="6">The sequence shown here is derived from an EMBL/GenBank/DDBJ whole genome shotgun (WGS) entry which is preliminary data.</text>
</comment>
<keyword evidence="1" id="KW-0285">Flavoprotein</keyword>
<dbReference type="SUPFAM" id="SSF54373">
    <property type="entry name" value="FAD-linked reductases, C-terminal domain"/>
    <property type="match status" value="1"/>
</dbReference>
<dbReference type="GO" id="GO:0044550">
    <property type="term" value="P:secondary metabolite biosynthetic process"/>
    <property type="evidence" value="ECO:0007669"/>
    <property type="project" value="TreeGrafter"/>
</dbReference>
<dbReference type="AlphaFoldDB" id="A0A8H4REM5"/>
<gene>
    <name evidence="6" type="ORF">G7Y89_g10665</name>
</gene>
<evidence type="ECO:0000259" key="5">
    <source>
        <dbReference type="Pfam" id="PF01494"/>
    </source>
</evidence>
<dbReference type="GO" id="GO:0071949">
    <property type="term" value="F:FAD binding"/>
    <property type="evidence" value="ECO:0007669"/>
    <property type="project" value="InterPro"/>
</dbReference>
<keyword evidence="4" id="KW-0812">Transmembrane</keyword>
<dbReference type="Pfam" id="PF01494">
    <property type="entry name" value="FAD_binding_3"/>
    <property type="match status" value="1"/>
</dbReference>
<dbReference type="SUPFAM" id="SSF51905">
    <property type="entry name" value="FAD/NAD(P)-binding domain"/>
    <property type="match status" value="1"/>
</dbReference>
<dbReference type="InterPro" id="IPR036188">
    <property type="entry name" value="FAD/NAD-bd_sf"/>
</dbReference>
<keyword evidence="4" id="KW-1133">Transmembrane helix</keyword>
<feature type="domain" description="FAD-binding" evidence="5">
    <location>
        <begin position="133"/>
        <end position="339"/>
    </location>
</feature>
<reference evidence="6 7" key="1">
    <citation type="submission" date="2020-03" db="EMBL/GenBank/DDBJ databases">
        <title>Draft Genome Sequence of Cudoniella acicularis.</title>
        <authorList>
            <person name="Buettner E."/>
            <person name="Kellner H."/>
        </authorList>
    </citation>
    <scope>NUCLEOTIDE SEQUENCE [LARGE SCALE GENOMIC DNA]</scope>
    <source>
        <strain evidence="6 7">DSM 108380</strain>
    </source>
</reference>
<proteinExistence type="predicted"/>
<dbReference type="Pfam" id="PF13450">
    <property type="entry name" value="NAD_binding_8"/>
    <property type="match status" value="1"/>
</dbReference>
<protein>
    <recommendedName>
        <fullName evidence="5">FAD-binding domain-containing protein</fullName>
    </recommendedName>
</protein>
<dbReference type="EMBL" id="JAAMPI010000960">
    <property type="protein sequence ID" value="KAF4627490.1"/>
    <property type="molecule type" value="Genomic_DNA"/>
</dbReference>
<evidence type="ECO:0000256" key="1">
    <source>
        <dbReference type="ARBA" id="ARBA00022630"/>
    </source>
</evidence>
<evidence type="ECO:0000256" key="2">
    <source>
        <dbReference type="ARBA" id="ARBA00022827"/>
    </source>
</evidence>
<organism evidence="6 7">
    <name type="scientific">Cudoniella acicularis</name>
    <dbReference type="NCBI Taxonomy" id="354080"/>
    <lineage>
        <taxon>Eukaryota</taxon>
        <taxon>Fungi</taxon>
        <taxon>Dikarya</taxon>
        <taxon>Ascomycota</taxon>
        <taxon>Pezizomycotina</taxon>
        <taxon>Leotiomycetes</taxon>
        <taxon>Helotiales</taxon>
        <taxon>Tricladiaceae</taxon>
        <taxon>Cudoniella</taxon>
    </lineage>
</organism>
<evidence type="ECO:0000256" key="4">
    <source>
        <dbReference type="SAM" id="Phobius"/>
    </source>
</evidence>
<dbReference type="PANTHER" id="PTHR46720:SF3">
    <property type="entry name" value="FAD-BINDING DOMAIN-CONTAINING PROTEIN-RELATED"/>
    <property type="match status" value="1"/>
</dbReference>
<evidence type="ECO:0000256" key="3">
    <source>
        <dbReference type="ARBA" id="ARBA00023002"/>
    </source>
</evidence>
<dbReference type="InterPro" id="IPR051104">
    <property type="entry name" value="FAD_monoxygenase"/>
</dbReference>
<evidence type="ECO:0000313" key="6">
    <source>
        <dbReference type="EMBL" id="KAF4627490.1"/>
    </source>
</evidence>
<name>A0A8H4REM5_9HELO</name>
<dbReference type="GO" id="GO:0016491">
    <property type="term" value="F:oxidoreductase activity"/>
    <property type="evidence" value="ECO:0007669"/>
    <property type="project" value="UniProtKB-KW"/>
</dbReference>
<dbReference type="Proteomes" id="UP000566819">
    <property type="component" value="Unassembled WGS sequence"/>
</dbReference>
<dbReference type="PANTHER" id="PTHR46720">
    <property type="entry name" value="HYDROXYLASE, PUTATIVE (AFU_ORTHOLOGUE AFUA_3G01460)-RELATED"/>
    <property type="match status" value="1"/>
</dbReference>
<keyword evidence="7" id="KW-1185">Reference proteome</keyword>
<dbReference type="PRINTS" id="PR00420">
    <property type="entry name" value="RNGMNOXGNASE"/>
</dbReference>